<keyword evidence="3" id="KW-1185">Reference proteome</keyword>
<evidence type="ECO:0000313" key="2">
    <source>
        <dbReference type="EMBL" id="MCA6064291.1"/>
    </source>
</evidence>
<dbReference type="Pfam" id="PF00561">
    <property type="entry name" value="Abhydrolase_1"/>
    <property type="match status" value="1"/>
</dbReference>
<reference evidence="2 3" key="1">
    <citation type="submission" date="2020-12" db="EMBL/GenBank/DDBJ databases">
        <title>Novel Thalassolituus-related marine hydrocarbonoclastic bacteria mediated algae-derived hydrocarbons mineralization in twilight zone of the northern South China Sea.</title>
        <authorList>
            <person name="Dong C."/>
        </authorList>
    </citation>
    <scope>NUCLEOTIDE SEQUENCE [LARGE SCALE GENOMIC DNA]</scope>
    <source>
        <strain evidence="2 3">IMCC1826</strain>
    </source>
</reference>
<gene>
    <name evidence="2" type="ORF">I9W95_11800</name>
</gene>
<evidence type="ECO:0000313" key="3">
    <source>
        <dbReference type="Proteomes" id="UP000714380"/>
    </source>
</evidence>
<protein>
    <submittedName>
        <fullName evidence="2">Alpha/beta fold hydrolase</fullName>
    </submittedName>
</protein>
<proteinExistence type="predicted"/>
<dbReference type="SUPFAM" id="SSF53474">
    <property type="entry name" value="alpha/beta-Hydrolases"/>
    <property type="match status" value="1"/>
</dbReference>
<dbReference type="PANTHER" id="PTHR43798">
    <property type="entry name" value="MONOACYLGLYCEROL LIPASE"/>
    <property type="match status" value="1"/>
</dbReference>
<feature type="domain" description="AB hydrolase-1" evidence="1">
    <location>
        <begin position="68"/>
        <end position="295"/>
    </location>
</feature>
<dbReference type="InterPro" id="IPR000073">
    <property type="entry name" value="AB_hydrolase_1"/>
</dbReference>
<dbReference type="InterPro" id="IPR029058">
    <property type="entry name" value="AB_hydrolase_fold"/>
</dbReference>
<name>A0ABS7ZV53_9GAMM</name>
<dbReference type="PRINTS" id="PR00111">
    <property type="entry name" value="ABHYDROLASE"/>
</dbReference>
<evidence type="ECO:0000259" key="1">
    <source>
        <dbReference type="Pfam" id="PF00561"/>
    </source>
</evidence>
<dbReference type="Gene3D" id="3.40.50.1820">
    <property type="entry name" value="alpha/beta hydrolase"/>
    <property type="match status" value="1"/>
</dbReference>
<dbReference type="PANTHER" id="PTHR43798:SF5">
    <property type="entry name" value="MONOACYLGLYCEROL LIPASE ABHD6"/>
    <property type="match status" value="1"/>
</dbReference>
<dbReference type="EMBL" id="JAEDAH010000059">
    <property type="protein sequence ID" value="MCA6064291.1"/>
    <property type="molecule type" value="Genomic_DNA"/>
</dbReference>
<keyword evidence="2" id="KW-0378">Hydrolase</keyword>
<accession>A0ABS7ZV53</accession>
<dbReference type="Proteomes" id="UP000714380">
    <property type="component" value="Unassembled WGS sequence"/>
</dbReference>
<dbReference type="GO" id="GO:0016787">
    <property type="term" value="F:hydrolase activity"/>
    <property type="evidence" value="ECO:0007669"/>
    <property type="project" value="UniProtKB-KW"/>
</dbReference>
<sequence length="311" mass="34934">MKKILLLAIPMVAALAFGIIRGNYAEVGGWIYHQAMATEASLYGFKEHQADIGDMTLSYYRNENPGKPVVVMLHGYSADKTVWLRFARHLTSDYDIIIPDMAGHGESPYSEEWSYGMPAQADRLSRLLKTLDVAAAHVIGNSMGGFLTATFAINYPQNTLSATMIDPAGVMSPEPSMMMKMLAEGRNPFIIHNRKEFDQFYAMTMEQPPIVPDIVLEAVGKKYESRREQLKKIFEDFHSSDYLEERLSELKAPAMLWWGDQDKLLHVSSVGVWQAGVPDLKVHVFEGIGHMPMVEMPGETADMYMAFLSDL</sequence>
<dbReference type="RefSeq" id="WP_225675123.1">
    <property type="nucleotide sequence ID" value="NZ_JAEDAH010000059.1"/>
</dbReference>
<dbReference type="InterPro" id="IPR050266">
    <property type="entry name" value="AB_hydrolase_sf"/>
</dbReference>
<comment type="caution">
    <text evidence="2">The sequence shown here is derived from an EMBL/GenBank/DDBJ whole genome shotgun (WGS) entry which is preliminary data.</text>
</comment>
<organism evidence="2 3">
    <name type="scientific">Thalassolituus marinus</name>
    <dbReference type="NCBI Taxonomy" id="671053"/>
    <lineage>
        <taxon>Bacteria</taxon>
        <taxon>Pseudomonadati</taxon>
        <taxon>Pseudomonadota</taxon>
        <taxon>Gammaproteobacteria</taxon>
        <taxon>Oceanospirillales</taxon>
        <taxon>Oceanospirillaceae</taxon>
        <taxon>Thalassolituus</taxon>
    </lineage>
</organism>